<evidence type="ECO:0000313" key="6">
    <source>
        <dbReference type="EMBL" id="MBO1752014.1"/>
    </source>
</evidence>
<dbReference type="InterPro" id="IPR025705">
    <property type="entry name" value="Beta_hexosaminidase_sua/sub"/>
</dbReference>
<dbReference type="EC" id="3.2.1.52" evidence="2"/>
<dbReference type="InterPro" id="IPR029018">
    <property type="entry name" value="Hex-like_dom2"/>
</dbReference>
<dbReference type="InterPro" id="IPR015882">
    <property type="entry name" value="HEX_bac_N"/>
</dbReference>
<name>A0A939LTU1_9CELL</name>
<feature type="domain" description="Beta-hexosaminidase bacterial type N-terminal" evidence="5">
    <location>
        <begin position="6"/>
        <end position="152"/>
    </location>
</feature>
<comment type="catalytic activity">
    <reaction evidence="1">
        <text>Hydrolysis of terminal non-reducing N-acetyl-D-hexosamine residues in N-acetyl-beta-D-hexosaminides.</text>
        <dbReference type="EC" id="3.2.1.52"/>
    </reaction>
</comment>
<evidence type="ECO:0000313" key="7">
    <source>
        <dbReference type="Proteomes" id="UP000664209"/>
    </source>
</evidence>
<keyword evidence="7" id="KW-1185">Reference proteome</keyword>
<evidence type="ECO:0000256" key="2">
    <source>
        <dbReference type="ARBA" id="ARBA00012663"/>
    </source>
</evidence>
<proteinExistence type="predicted"/>
<dbReference type="Pfam" id="PF02838">
    <property type="entry name" value="Glyco_hydro_20b"/>
    <property type="match status" value="1"/>
</dbReference>
<organism evidence="6 7">
    <name type="scientific">Actinotalea soli</name>
    <dbReference type="NCBI Taxonomy" id="2819234"/>
    <lineage>
        <taxon>Bacteria</taxon>
        <taxon>Bacillati</taxon>
        <taxon>Actinomycetota</taxon>
        <taxon>Actinomycetes</taxon>
        <taxon>Micrococcales</taxon>
        <taxon>Cellulomonadaceae</taxon>
        <taxon>Actinotalea</taxon>
    </lineage>
</organism>
<evidence type="ECO:0000259" key="5">
    <source>
        <dbReference type="Pfam" id="PF02838"/>
    </source>
</evidence>
<dbReference type="GO" id="GO:0030203">
    <property type="term" value="P:glycosaminoglycan metabolic process"/>
    <property type="evidence" value="ECO:0007669"/>
    <property type="project" value="TreeGrafter"/>
</dbReference>
<dbReference type="SUPFAM" id="SSF55545">
    <property type="entry name" value="beta-N-acetylhexosaminidase-like domain"/>
    <property type="match status" value="1"/>
</dbReference>
<dbReference type="Gene3D" id="3.30.379.10">
    <property type="entry name" value="Chitobiase/beta-hexosaminidase domain 2-like"/>
    <property type="match status" value="1"/>
</dbReference>
<keyword evidence="4" id="KW-0326">Glycosidase</keyword>
<dbReference type="GO" id="GO:0016020">
    <property type="term" value="C:membrane"/>
    <property type="evidence" value="ECO:0007669"/>
    <property type="project" value="TreeGrafter"/>
</dbReference>
<dbReference type="EMBL" id="JAGEMK010000004">
    <property type="protein sequence ID" value="MBO1752014.1"/>
    <property type="molecule type" value="Genomic_DNA"/>
</dbReference>
<dbReference type="GO" id="GO:0005975">
    <property type="term" value="P:carbohydrate metabolic process"/>
    <property type="evidence" value="ECO:0007669"/>
    <property type="project" value="InterPro"/>
</dbReference>
<dbReference type="GO" id="GO:0004563">
    <property type="term" value="F:beta-N-acetylhexosaminidase activity"/>
    <property type="evidence" value="ECO:0007669"/>
    <property type="project" value="UniProtKB-EC"/>
</dbReference>
<accession>A0A939LTU1</accession>
<keyword evidence="3" id="KW-0378">Hydrolase</keyword>
<protein>
    <recommendedName>
        <fullName evidence="2">beta-N-acetylhexosaminidase</fullName>
        <ecNumber evidence="2">3.2.1.52</ecNumber>
    </recommendedName>
</protein>
<reference evidence="6" key="1">
    <citation type="submission" date="2021-03" db="EMBL/GenBank/DDBJ databases">
        <title>Actinotalea soli sp. nov., isolated from soil.</title>
        <authorList>
            <person name="Ping W."/>
            <person name="Zhang J."/>
        </authorList>
    </citation>
    <scope>NUCLEOTIDE SEQUENCE</scope>
    <source>
        <strain evidence="6">BY-33</strain>
    </source>
</reference>
<evidence type="ECO:0000256" key="1">
    <source>
        <dbReference type="ARBA" id="ARBA00001231"/>
    </source>
</evidence>
<dbReference type="AlphaFoldDB" id="A0A939LTU1"/>
<sequence>MRDGREVLPTPRSVELRPGAPFDLRPGMRVVAGTDPSAVGTAVLAAGRIGEISGVPVSVTHEEPTAGPAIVLTLARDPRELGLVDALEAPRLREAYRLTVSRDRAEITALAAPGLLRGATTLHQMGHRLPEDRGTRDRPAALSFPAVEVVDHPRFLWRGLDLGLRPAAVDVAGVKRVVAVMTDLKLDVLHLRVGEGGGEYDVEDYAEILTYAVARHVTVVPEVRLPALGRRAGSAGGHDGWDESWMQEVLGRVLATTPGPAVRLALRGAQPGPGPAADPSTAGAGPTAALVARAAEEVHGAGKLVVGSAALLGEAAGQGTVLRHLGDGRLTAQEEAAVGRGAGLVLARAGAPLDEPPVAGPEPSAGIAGLEAVLPSGWLVDPEPRGLTRLAQIATLAEVAWAVPDRQRPLAARLPALVERWRSLGLLDLDPQG</sequence>
<dbReference type="SUPFAM" id="SSF51445">
    <property type="entry name" value="(Trans)glycosidases"/>
    <property type="match status" value="1"/>
</dbReference>
<dbReference type="PANTHER" id="PTHR22600">
    <property type="entry name" value="BETA-HEXOSAMINIDASE"/>
    <property type="match status" value="1"/>
</dbReference>
<evidence type="ECO:0000256" key="3">
    <source>
        <dbReference type="ARBA" id="ARBA00022801"/>
    </source>
</evidence>
<dbReference type="RefSeq" id="WP_208055705.1">
    <property type="nucleotide sequence ID" value="NZ_JAGEMK010000004.1"/>
</dbReference>
<dbReference type="Proteomes" id="UP000664209">
    <property type="component" value="Unassembled WGS sequence"/>
</dbReference>
<evidence type="ECO:0000256" key="4">
    <source>
        <dbReference type="ARBA" id="ARBA00023295"/>
    </source>
</evidence>
<dbReference type="Gene3D" id="3.20.20.80">
    <property type="entry name" value="Glycosidases"/>
    <property type="match status" value="1"/>
</dbReference>
<dbReference type="PANTHER" id="PTHR22600:SF57">
    <property type="entry name" value="BETA-N-ACETYLHEXOSAMINIDASE"/>
    <property type="match status" value="1"/>
</dbReference>
<gene>
    <name evidence="6" type="ORF">J4G33_09385</name>
</gene>
<dbReference type="InterPro" id="IPR017853">
    <property type="entry name" value="GH"/>
</dbReference>
<comment type="caution">
    <text evidence="6">The sequence shown here is derived from an EMBL/GenBank/DDBJ whole genome shotgun (WGS) entry which is preliminary data.</text>
</comment>